<sequence>MPSSPESPARVTAPLPPEPSVGCPAHGEALPLEEIDRHPDPREMYRGIRAEHGPVVPVTLDGAFAWLVIGYQEVVTAMRKEMLFSRDPQYWQPRSPIPDDWSLGLHTQRRPNALFATGDEHKRLRGALTRSIGMIRPGTVKRYTQTRANRLIDAFCEAGTADLVADYAARLPLMVLMRIFGFPERAEQQLMAAIPALLDSGDEAQAANQQIMDVIESHIAHRRQELGADAMAWLIEGSNASTEEEIARSNAEIREQVWLTLASAMGAMGNWITNGLERQVGNMHLRNGLNHGLVDIEEAMEATLRSRPPLQRVIGRWATRDTLLGPTRIAAGDMLVLDLAATNFDPCMEPGGRPLTHDDHNRAQLQFGAGSHGCPFPDPARLIATVSVDALLQRLPDVRLADGAALNRRPSIIVSALESLPVTFTPTARSVAPEVPLGA</sequence>
<reference evidence="3 4" key="1">
    <citation type="submission" date="2024-06" db="EMBL/GenBank/DDBJ databases">
        <title>The Natural Products Discovery Center: Release of the First 8490 Sequenced Strains for Exploring Actinobacteria Biosynthetic Diversity.</title>
        <authorList>
            <person name="Kalkreuter E."/>
            <person name="Kautsar S.A."/>
            <person name="Yang D."/>
            <person name="Bader C.D."/>
            <person name="Teijaro C.N."/>
            <person name="Fluegel L."/>
            <person name="Davis C.M."/>
            <person name="Simpson J.R."/>
            <person name="Lauterbach L."/>
            <person name="Steele A.D."/>
            <person name="Gui C."/>
            <person name="Meng S."/>
            <person name="Li G."/>
            <person name="Viehrig K."/>
            <person name="Ye F."/>
            <person name="Su P."/>
            <person name="Kiefer A.F."/>
            <person name="Nichols A."/>
            <person name="Cepeda A.J."/>
            <person name="Yan W."/>
            <person name="Fan B."/>
            <person name="Jiang Y."/>
            <person name="Adhikari A."/>
            <person name="Zheng C.-J."/>
            <person name="Schuster L."/>
            <person name="Cowan T.M."/>
            <person name="Smanski M.J."/>
            <person name="Chevrette M.G."/>
            <person name="De Carvalho L.P.S."/>
            <person name="Shen B."/>
        </authorList>
    </citation>
    <scope>NUCLEOTIDE SEQUENCE [LARGE SCALE GENOMIC DNA]</scope>
    <source>
        <strain evidence="3 4">NPDC046838</strain>
    </source>
</reference>
<evidence type="ECO:0000256" key="1">
    <source>
        <dbReference type="ARBA" id="ARBA00010617"/>
    </source>
</evidence>
<comment type="caution">
    <text evidence="3">The sequence shown here is derived from an EMBL/GenBank/DDBJ whole genome shotgun (WGS) entry which is preliminary data.</text>
</comment>
<name>A0ABV3BIZ3_9ACTN</name>
<organism evidence="3 4">
    <name type="scientific">Streptomyces atriruber</name>
    <dbReference type="NCBI Taxonomy" id="545121"/>
    <lineage>
        <taxon>Bacteria</taxon>
        <taxon>Bacillati</taxon>
        <taxon>Actinomycetota</taxon>
        <taxon>Actinomycetes</taxon>
        <taxon>Kitasatosporales</taxon>
        <taxon>Streptomycetaceae</taxon>
        <taxon>Streptomyces</taxon>
    </lineage>
</organism>
<dbReference type="EMBL" id="JBEYXV010000004">
    <property type="protein sequence ID" value="MEU6820981.1"/>
    <property type="molecule type" value="Genomic_DNA"/>
</dbReference>
<dbReference type="SUPFAM" id="SSF48264">
    <property type="entry name" value="Cytochrome P450"/>
    <property type="match status" value="1"/>
</dbReference>
<keyword evidence="4" id="KW-1185">Reference proteome</keyword>
<evidence type="ECO:0000256" key="2">
    <source>
        <dbReference type="SAM" id="MobiDB-lite"/>
    </source>
</evidence>
<dbReference type="InterPro" id="IPR002397">
    <property type="entry name" value="Cyt_P450_B"/>
</dbReference>
<evidence type="ECO:0000313" key="3">
    <source>
        <dbReference type="EMBL" id="MEU6820981.1"/>
    </source>
</evidence>
<dbReference type="Gene3D" id="1.10.630.10">
    <property type="entry name" value="Cytochrome P450"/>
    <property type="match status" value="1"/>
</dbReference>
<dbReference type="PANTHER" id="PTHR46696:SF1">
    <property type="entry name" value="CYTOCHROME P450 YJIB-RELATED"/>
    <property type="match status" value="1"/>
</dbReference>
<dbReference type="InterPro" id="IPR036396">
    <property type="entry name" value="Cyt_P450_sf"/>
</dbReference>
<dbReference type="PANTHER" id="PTHR46696">
    <property type="entry name" value="P450, PUTATIVE (EUROFUNG)-RELATED"/>
    <property type="match status" value="1"/>
</dbReference>
<dbReference type="Proteomes" id="UP001551176">
    <property type="component" value="Unassembled WGS sequence"/>
</dbReference>
<accession>A0ABV3BIZ3</accession>
<feature type="region of interest" description="Disordered" evidence="2">
    <location>
        <begin position="1"/>
        <end position="26"/>
    </location>
</feature>
<gene>
    <name evidence="3" type="ORF">ABZ921_10155</name>
</gene>
<dbReference type="PRINTS" id="PR00359">
    <property type="entry name" value="BP450"/>
</dbReference>
<dbReference type="RefSeq" id="WP_359346911.1">
    <property type="nucleotide sequence ID" value="NZ_JBEYXV010000004.1"/>
</dbReference>
<proteinExistence type="inferred from homology"/>
<evidence type="ECO:0000313" key="4">
    <source>
        <dbReference type="Proteomes" id="UP001551176"/>
    </source>
</evidence>
<protein>
    <recommendedName>
        <fullName evidence="5">Cytochrome P450</fullName>
    </recommendedName>
</protein>
<evidence type="ECO:0008006" key="5">
    <source>
        <dbReference type="Google" id="ProtNLM"/>
    </source>
</evidence>
<comment type="similarity">
    <text evidence="1">Belongs to the cytochrome P450 family.</text>
</comment>